<keyword evidence="5 10" id="KW-0819">tRNA processing</keyword>
<evidence type="ECO:0000256" key="8">
    <source>
        <dbReference type="ARBA" id="ARBA00022842"/>
    </source>
</evidence>
<evidence type="ECO:0000256" key="7">
    <source>
        <dbReference type="ARBA" id="ARBA00022840"/>
    </source>
</evidence>
<keyword evidence="8 10" id="KW-0460">Magnesium</keyword>
<dbReference type="PANTHER" id="PTHR11088:SF60">
    <property type="entry name" value="TRNA DIMETHYLALLYLTRANSFERASE"/>
    <property type="match status" value="1"/>
</dbReference>
<dbReference type="Proteomes" id="UP000717534">
    <property type="component" value="Unassembled WGS sequence"/>
</dbReference>
<keyword evidence="6 10" id="KW-0547">Nucleotide-binding</keyword>
<dbReference type="Pfam" id="PF01715">
    <property type="entry name" value="IPPT"/>
    <property type="match status" value="1"/>
</dbReference>
<comment type="similarity">
    <text evidence="3 10 13">Belongs to the IPP transferase family.</text>
</comment>
<dbReference type="SUPFAM" id="SSF52540">
    <property type="entry name" value="P-loop containing nucleoside triphosphate hydrolases"/>
    <property type="match status" value="1"/>
</dbReference>
<evidence type="ECO:0000256" key="4">
    <source>
        <dbReference type="ARBA" id="ARBA00022679"/>
    </source>
</evidence>
<keyword evidence="7 10" id="KW-0067">ATP-binding</keyword>
<feature type="region of interest" description="Interaction with substrate tRNA" evidence="10">
    <location>
        <begin position="43"/>
        <end position="46"/>
    </location>
</feature>
<protein>
    <recommendedName>
        <fullName evidence="10">tRNA dimethylallyltransferase</fullName>
        <ecNumber evidence="10">2.5.1.75</ecNumber>
    </recommendedName>
    <alternativeName>
        <fullName evidence="10">Dimethylallyl diphosphate:tRNA dimethylallyltransferase</fullName>
        <shortName evidence="10">DMAPP:tRNA dimethylallyltransferase</shortName>
        <shortName evidence="10">DMATase</shortName>
    </alternativeName>
    <alternativeName>
        <fullName evidence="10">Isopentenyl-diphosphate:tRNA isopentenyltransferase</fullName>
        <shortName evidence="10">IPP transferase</shortName>
        <shortName evidence="10">IPPT</shortName>
        <shortName evidence="10">IPTase</shortName>
    </alternativeName>
</protein>
<evidence type="ECO:0000256" key="9">
    <source>
        <dbReference type="ARBA" id="ARBA00049563"/>
    </source>
</evidence>
<sequence>MLNSDPFPILDPIVVLIGPTAIGKTVLSIQLAKEFGFEIVSIDSMQVYRYMNIGTAKITREEMENIPHHLIDVVNPDEPFSAGLYEQMALDTIQKILARGKKVLITGGTGLYLSALLNGLAKQIPTFPEIRAEIQLELEQYGHDVLHEQLALIDESTAKRIHTNDTHRLIRAIEIFRGTGKKWSRLLEEHQLENELRFKNVLEVGLTCEREKLYSQIEKRSRIMLENGLYEEVTGLLKKGYSSQLKSMQSIGYSHMIKFIRNEWKEEEMLEKLTRDTRRYAKRQYTWFNKMKGISWFGKDQLNGVNTKVDSFINNL</sequence>
<dbReference type="EC" id="2.5.1.75" evidence="10"/>
<reference evidence="14 15" key="1">
    <citation type="submission" date="2021-02" db="EMBL/GenBank/DDBJ databases">
        <title>Activity-based single-cell genomes from oceanic crustal fluid captures similar information to metagenomic and metatranscriptomic surveys with orders of magnitude less sampling.</title>
        <authorList>
            <person name="D'Angelo T.S."/>
            <person name="Orcutt B.N."/>
        </authorList>
    </citation>
    <scope>NUCLEOTIDE SEQUENCE [LARGE SCALE GENOMIC DNA]</scope>
    <source>
        <strain evidence="14">AH-315-G02</strain>
    </source>
</reference>
<dbReference type="InterPro" id="IPR027417">
    <property type="entry name" value="P-loop_NTPase"/>
</dbReference>
<evidence type="ECO:0000256" key="1">
    <source>
        <dbReference type="ARBA" id="ARBA00001946"/>
    </source>
</evidence>
<dbReference type="GO" id="GO:0052381">
    <property type="term" value="F:tRNA dimethylallyltransferase activity"/>
    <property type="evidence" value="ECO:0007669"/>
    <property type="project" value="UniProtKB-EC"/>
</dbReference>
<proteinExistence type="inferred from homology"/>
<evidence type="ECO:0000256" key="11">
    <source>
        <dbReference type="RuleBase" id="RU003783"/>
    </source>
</evidence>
<name>A0ABS3AS20_9BACT</name>
<dbReference type="Gene3D" id="1.10.20.140">
    <property type="match status" value="1"/>
</dbReference>
<accession>A0ABS3AS20</accession>
<keyword evidence="4 10" id="KW-0808">Transferase</keyword>
<evidence type="ECO:0000256" key="13">
    <source>
        <dbReference type="RuleBase" id="RU003785"/>
    </source>
</evidence>
<dbReference type="InterPro" id="IPR018022">
    <property type="entry name" value="IPT"/>
</dbReference>
<evidence type="ECO:0000256" key="3">
    <source>
        <dbReference type="ARBA" id="ARBA00005842"/>
    </source>
</evidence>
<comment type="function">
    <text evidence="2 10 12">Catalyzes the transfer of a dimethylallyl group onto the adenine at position 37 in tRNAs that read codons beginning with uridine, leading to the formation of N6-(dimethylallyl)adenosine (i(6)A).</text>
</comment>
<evidence type="ECO:0000256" key="6">
    <source>
        <dbReference type="ARBA" id="ARBA00022741"/>
    </source>
</evidence>
<evidence type="ECO:0000256" key="12">
    <source>
        <dbReference type="RuleBase" id="RU003784"/>
    </source>
</evidence>
<dbReference type="HAMAP" id="MF_00185">
    <property type="entry name" value="IPP_trans"/>
    <property type="match status" value="1"/>
</dbReference>
<evidence type="ECO:0000256" key="2">
    <source>
        <dbReference type="ARBA" id="ARBA00003213"/>
    </source>
</evidence>
<evidence type="ECO:0000313" key="15">
    <source>
        <dbReference type="Proteomes" id="UP000717534"/>
    </source>
</evidence>
<feature type="site" description="Interaction with substrate tRNA" evidence="10">
    <location>
        <position position="131"/>
    </location>
</feature>
<evidence type="ECO:0000313" key="14">
    <source>
        <dbReference type="EMBL" id="MBN4067918.1"/>
    </source>
</evidence>
<keyword evidence="15" id="KW-1185">Reference proteome</keyword>
<comment type="subunit">
    <text evidence="10">Monomer.</text>
</comment>
<gene>
    <name evidence="10 14" type="primary">miaA</name>
    <name evidence="14" type="ORF">JYU06_00120</name>
</gene>
<organism evidence="14 15">
    <name type="scientific">Desulfotalea psychrophila</name>
    <dbReference type="NCBI Taxonomy" id="84980"/>
    <lineage>
        <taxon>Bacteria</taxon>
        <taxon>Pseudomonadati</taxon>
        <taxon>Thermodesulfobacteriota</taxon>
        <taxon>Desulfobulbia</taxon>
        <taxon>Desulfobulbales</taxon>
        <taxon>Desulfocapsaceae</taxon>
        <taxon>Desulfotalea</taxon>
    </lineage>
</organism>
<feature type="binding site" evidence="10">
    <location>
        <begin position="18"/>
        <end position="25"/>
    </location>
    <ligand>
        <name>ATP</name>
        <dbReference type="ChEBI" id="CHEBI:30616"/>
    </ligand>
</feature>
<dbReference type="NCBIfam" id="TIGR00174">
    <property type="entry name" value="miaA"/>
    <property type="match status" value="1"/>
</dbReference>
<feature type="site" description="Interaction with substrate tRNA" evidence="10">
    <location>
        <position position="109"/>
    </location>
</feature>
<comment type="catalytic activity">
    <reaction evidence="9 10 11">
        <text>adenosine(37) in tRNA + dimethylallyl diphosphate = N(6)-dimethylallyladenosine(37) in tRNA + diphosphate</text>
        <dbReference type="Rhea" id="RHEA:26482"/>
        <dbReference type="Rhea" id="RHEA-COMP:10162"/>
        <dbReference type="Rhea" id="RHEA-COMP:10375"/>
        <dbReference type="ChEBI" id="CHEBI:33019"/>
        <dbReference type="ChEBI" id="CHEBI:57623"/>
        <dbReference type="ChEBI" id="CHEBI:74411"/>
        <dbReference type="ChEBI" id="CHEBI:74415"/>
        <dbReference type="EC" id="2.5.1.75"/>
    </reaction>
</comment>
<dbReference type="PANTHER" id="PTHR11088">
    <property type="entry name" value="TRNA DIMETHYLALLYLTRANSFERASE"/>
    <property type="match status" value="1"/>
</dbReference>
<evidence type="ECO:0000256" key="5">
    <source>
        <dbReference type="ARBA" id="ARBA00022694"/>
    </source>
</evidence>
<dbReference type="InterPro" id="IPR039657">
    <property type="entry name" value="Dimethylallyltransferase"/>
</dbReference>
<feature type="binding site" evidence="10">
    <location>
        <begin position="20"/>
        <end position="25"/>
    </location>
    <ligand>
        <name>substrate</name>
    </ligand>
</feature>
<dbReference type="EMBL" id="JAFITO010000001">
    <property type="protein sequence ID" value="MBN4067918.1"/>
    <property type="molecule type" value="Genomic_DNA"/>
</dbReference>
<comment type="cofactor">
    <cofactor evidence="1 10">
        <name>Mg(2+)</name>
        <dbReference type="ChEBI" id="CHEBI:18420"/>
    </cofactor>
</comment>
<evidence type="ECO:0000256" key="10">
    <source>
        <dbReference type="HAMAP-Rule" id="MF_00185"/>
    </source>
</evidence>
<dbReference type="Gene3D" id="3.40.50.300">
    <property type="entry name" value="P-loop containing nucleotide triphosphate hydrolases"/>
    <property type="match status" value="1"/>
</dbReference>
<comment type="caution">
    <text evidence="10">Lacks conserved residue(s) required for the propagation of feature annotation.</text>
</comment>
<comment type="caution">
    <text evidence="14">The sequence shown here is derived from an EMBL/GenBank/DDBJ whole genome shotgun (WGS) entry which is preliminary data.</text>
</comment>